<evidence type="ECO:0000256" key="3">
    <source>
        <dbReference type="ARBA" id="ARBA00022695"/>
    </source>
</evidence>
<dbReference type="PANTHER" id="PTHR21342">
    <property type="entry name" value="PHOSPHOPANTETHEINE ADENYLYLTRANSFERASE"/>
    <property type="match status" value="1"/>
</dbReference>
<evidence type="ECO:0000256" key="1">
    <source>
        <dbReference type="ARBA" id="ARBA00022490"/>
    </source>
</evidence>
<dbReference type="Proteomes" id="UP000092018">
    <property type="component" value="Chromosome 1"/>
</dbReference>
<feature type="binding site" evidence="9">
    <location>
        <position position="74"/>
    </location>
    <ligand>
        <name>substrate</name>
    </ligand>
</feature>
<name>A0AAN1CQS1_9VIBR</name>
<dbReference type="PRINTS" id="PR01020">
    <property type="entry name" value="LPSBIOSNTHSS"/>
</dbReference>
<dbReference type="AlphaFoldDB" id="A0AAN1CQS1"/>
<keyword evidence="6 9" id="KW-0460">Magnesium</keyword>
<dbReference type="KEGG" id="vbr:A6E01_00850"/>
<keyword evidence="1 9" id="KW-0963">Cytoplasm</keyword>
<dbReference type="GO" id="GO:0005737">
    <property type="term" value="C:cytoplasm"/>
    <property type="evidence" value="ECO:0007669"/>
    <property type="project" value="UniProtKB-SubCell"/>
</dbReference>
<proteinExistence type="inferred from homology"/>
<dbReference type="InterPro" id="IPR004821">
    <property type="entry name" value="Cyt_trans-like"/>
</dbReference>
<feature type="binding site" evidence="9">
    <location>
        <position position="10"/>
    </location>
    <ligand>
        <name>substrate</name>
    </ligand>
</feature>
<keyword evidence="7 9" id="KW-0173">Coenzyme A biosynthesis</keyword>
<evidence type="ECO:0000313" key="11">
    <source>
        <dbReference type="EMBL" id="ANO31835.1"/>
    </source>
</evidence>
<comment type="subunit">
    <text evidence="9">Homohexamer.</text>
</comment>
<dbReference type="RefSeq" id="WP_017029388.1">
    <property type="nucleotide sequence ID" value="NZ_CP016177.1"/>
</dbReference>
<dbReference type="EC" id="2.7.7.3" evidence="9"/>
<evidence type="ECO:0000256" key="7">
    <source>
        <dbReference type="ARBA" id="ARBA00022993"/>
    </source>
</evidence>
<feature type="site" description="Transition state stabilizer" evidence="9">
    <location>
        <position position="18"/>
    </location>
</feature>
<comment type="function">
    <text evidence="9">Reversibly transfers an adenylyl group from ATP to 4'-phosphopantetheine, yielding dephospho-CoA (dPCoA) and pyrophosphate.</text>
</comment>
<evidence type="ECO:0000256" key="6">
    <source>
        <dbReference type="ARBA" id="ARBA00022842"/>
    </source>
</evidence>
<dbReference type="EMBL" id="CP016177">
    <property type="protein sequence ID" value="ANO31835.1"/>
    <property type="molecule type" value="Genomic_DNA"/>
</dbReference>
<gene>
    <name evidence="9" type="primary">coaD</name>
    <name evidence="11" type="ORF">A6E01_00850</name>
</gene>
<dbReference type="SUPFAM" id="SSF52374">
    <property type="entry name" value="Nucleotidylyl transferase"/>
    <property type="match status" value="1"/>
</dbReference>
<dbReference type="NCBIfam" id="TIGR00125">
    <property type="entry name" value="cyt_tran_rel"/>
    <property type="match status" value="1"/>
</dbReference>
<dbReference type="Gene3D" id="3.40.50.620">
    <property type="entry name" value="HUPs"/>
    <property type="match status" value="1"/>
</dbReference>
<comment type="catalytic activity">
    <reaction evidence="8 9">
        <text>(R)-4'-phosphopantetheine + ATP + H(+) = 3'-dephospho-CoA + diphosphate</text>
        <dbReference type="Rhea" id="RHEA:19801"/>
        <dbReference type="ChEBI" id="CHEBI:15378"/>
        <dbReference type="ChEBI" id="CHEBI:30616"/>
        <dbReference type="ChEBI" id="CHEBI:33019"/>
        <dbReference type="ChEBI" id="CHEBI:57328"/>
        <dbReference type="ChEBI" id="CHEBI:61723"/>
        <dbReference type="EC" id="2.7.7.3"/>
    </reaction>
</comment>
<evidence type="ECO:0000256" key="4">
    <source>
        <dbReference type="ARBA" id="ARBA00022741"/>
    </source>
</evidence>
<comment type="pathway">
    <text evidence="9">Cofactor biosynthesis; coenzyme A biosynthesis; CoA from (R)-pantothenate: step 4/5.</text>
</comment>
<comment type="subcellular location">
    <subcellularLocation>
        <location evidence="9">Cytoplasm</location>
    </subcellularLocation>
</comment>
<dbReference type="InterPro" id="IPR001980">
    <property type="entry name" value="PPAT"/>
</dbReference>
<feature type="binding site" evidence="9">
    <location>
        <position position="42"/>
    </location>
    <ligand>
        <name>substrate</name>
    </ligand>
</feature>
<feature type="binding site" evidence="9">
    <location>
        <position position="99"/>
    </location>
    <ligand>
        <name>ATP</name>
        <dbReference type="ChEBI" id="CHEBI:30616"/>
    </ligand>
</feature>
<reference evidence="11 12" key="1">
    <citation type="submission" date="2016-06" db="EMBL/GenBank/DDBJ databases">
        <title>Adaptive Radiation by Waves of Gene Transfer Leads to Fine-Scale Resource Partitioning in Marine Microbes.</title>
        <authorList>
            <person name="Hehemann J.-H."/>
            <person name="Arevalo P."/>
            <person name="Datta M.S."/>
            <person name="Yu X."/>
            <person name="Corzett C."/>
            <person name="Henschel A."/>
            <person name="Preheim S.P."/>
            <person name="Timberlake S."/>
            <person name="Alm E.J."/>
            <person name="Polz M.F."/>
        </authorList>
    </citation>
    <scope>NUCLEOTIDE SEQUENCE [LARGE SCALE GENOMIC DNA]</scope>
    <source>
        <strain evidence="11 12">FF50</strain>
    </source>
</reference>
<dbReference type="Pfam" id="PF01467">
    <property type="entry name" value="CTP_transf_like"/>
    <property type="match status" value="1"/>
</dbReference>
<feature type="binding site" evidence="9">
    <location>
        <begin position="10"/>
        <end position="11"/>
    </location>
    <ligand>
        <name>ATP</name>
        <dbReference type="ChEBI" id="CHEBI:30616"/>
    </ligand>
</feature>
<evidence type="ECO:0000256" key="5">
    <source>
        <dbReference type="ARBA" id="ARBA00022840"/>
    </source>
</evidence>
<dbReference type="InterPro" id="IPR014729">
    <property type="entry name" value="Rossmann-like_a/b/a_fold"/>
</dbReference>
<dbReference type="GO" id="GO:0005524">
    <property type="term" value="F:ATP binding"/>
    <property type="evidence" value="ECO:0007669"/>
    <property type="project" value="UniProtKB-KW"/>
</dbReference>
<keyword evidence="5 9" id="KW-0067">ATP-binding</keyword>
<dbReference type="NCBIfam" id="TIGR01510">
    <property type="entry name" value="coaD_prev_kdtB"/>
    <property type="match status" value="1"/>
</dbReference>
<sequence length="158" mass="17722">MKNHVLYPGTFDPLTNGHLDIITRAANLFEKVTVCVAASPSKNTMFSLEERVAMLQESVAHLDNVYVEGFSGLLIEFAKEKKANLLVRGLRTTMDFEYEFGLTSMYRKLLPDLESIFLTPSEEFAFLSSTIVREVAIHGGDVEGFVPASVFKRIKEKV</sequence>
<dbReference type="GO" id="GO:0004595">
    <property type="term" value="F:pantetheine-phosphate adenylyltransferase activity"/>
    <property type="evidence" value="ECO:0007669"/>
    <property type="project" value="UniProtKB-UniRule"/>
</dbReference>
<feature type="domain" description="Cytidyltransferase-like" evidence="10">
    <location>
        <begin position="6"/>
        <end position="134"/>
    </location>
</feature>
<dbReference type="GO" id="GO:0015937">
    <property type="term" value="P:coenzyme A biosynthetic process"/>
    <property type="evidence" value="ECO:0007669"/>
    <property type="project" value="UniProtKB-UniRule"/>
</dbReference>
<keyword evidence="4 9" id="KW-0547">Nucleotide-binding</keyword>
<feature type="binding site" evidence="9">
    <location>
        <position position="88"/>
    </location>
    <ligand>
        <name>substrate</name>
    </ligand>
</feature>
<dbReference type="PANTHER" id="PTHR21342:SF1">
    <property type="entry name" value="PHOSPHOPANTETHEINE ADENYLYLTRANSFERASE"/>
    <property type="match status" value="1"/>
</dbReference>
<protein>
    <recommendedName>
        <fullName evidence="9">Phosphopantetheine adenylyltransferase</fullName>
        <ecNumber evidence="9">2.7.7.3</ecNumber>
    </recommendedName>
    <alternativeName>
        <fullName evidence="9">Dephospho-CoA pyrophosphorylase</fullName>
    </alternativeName>
    <alternativeName>
        <fullName evidence="9">Pantetheine-phosphate adenylyltransferase</fullName>
        <shortName evidence="9">PPAT</shortName>
    </alternativeName>
</protein>
<comment type="cofactor">
    <cofactor evidence="9">
        <name>Mg(2+)</name>
        <dbReference type="ChEBI" id="CHEBI:18420"/>
    </cofactor>
</comment>
<evidence type="ECO:0000256" key="2">
    <source>
        <dbReference type="ARBA" id="ARBA00022679"/>
    </source>
</evidence>
<evidence type="ECO:0000256" key="9">
    <source>
        <dbReference type="HAMAP-Rule" id="MF_00151"/>
    </source>
</evidence>
<dbReference type="HAMAP" id="MF_00151">
    <property type="entry name" value="PPAT_bact"/>
    <property type="match status" value="1"/>
</dbReference>
<keyword evidence="3 9" id="KW-0548">Nucleotidyltransferase</keyword>
<accession>A0AAN1CQS1</accession>
<feature type="binding site" evidence="9">
    <location>
        <begin position="124"/>
        <end position="130"/>
    </location>
    <ligand>
        <name>ATP</name>
        <dbReference type="ChEBI" id="CHEBI:30616"/>
    </ligand>
</feature>
<evidence type="ECO:0000259" key="10">
    <source>
        <dbReference type="Pfam" id="PF01467"/>
    </source>
</evidence>
<evidence type="ECO:0000256" key="8">
    <source>
        <dbReference type="ARBA" id="ARBA00029346"/>
    </source>
</evidence>
<keyword evidence="2 9" id="KW-0808">Transferase</keyword>
<dbReference type="CDD" id="cd02163">
    <property type="entry name" value="PPAT"/>
    <property type="match status" value="1"/>
</dbReference>
<evidence type="ECO:0000313" key="12">
    <source>
        <dbReference type="Proteomes" id="UP000092018"/>
    </source>
</evidence>
<feature type="binding site" evidence="9">
    <location>
        <begin position="89"/>
        <end position="91"/>
    </location>
    <ligand>
        <name>ATP</name>
        <dbReference type="ChEBI" id="CHEBI:30616"/>
    </ligand>
</feature>
<feature type="binding site" evidence="9">
    <location>
        <position position="18"/>
    </location>
    <ligand>
        <name>ATP</name>
        <dbReference type="ChEBI" id="CHEBI:30616"/>
    </ligand>
</feature>
<comment type="similarity">
    <text evidence="9">Belongs to the bacterial CoaD family.</text>
</comment>
<organism evidence="11 12">
    <name type="scientific">Vibrio breoganii</name>
    <dbReference type="NCBI Taxonomy" id="553239"/>
    <lineage>
        <taxon>Bacteria</taxon>
        <taxon>Pseudomonadati</taxon>
        <taxon>Pseudomonadota</taxon>
        <taxon>Gammaproteobacteria</taxon>
        <taxon>Vibrionales</taxon>
        <taxon>Vibrionaceae</taxon>
        <taxon>Vibrio</taxon>
    </lineage>
</organism>